<feature type="region of interest" description="Disordered" evidence="1">
    <location>
        <begin position="128"/>
        <end position="259"/>
    </location>
</feature>
<keyword evidence="2" id="KW-1133">Transmembrane helix</keyword>
<evidence type="ECO:0000313" key="3">
    <source>
        <dbReference type="EMBL" id="BBL81161.1"/>
    </source>
</evidence>
<accession>A0A510HMD9</accession>
<evidence type="ECO:0000313" key="4">
    <source>
        <dbReference type="Proteomes" id="UP000318065"/>
    </source>
</evidence>
<keyword evidence="2" id="KW-0812">Transmembrane</keyword>
<sequence>MRTMGSLEKGNSKERRKAPIRPAEVLATGLAGAVAAFVTSRFGIAGTILGTAVAVMIITAASSIIQAYLEGAVGRLFALPRRRVLLGGVATAALSLTVGLAAVTGVEIGAGKSLSCWLWDRCPAGERREAGTTVHGTRPSVLGGDPVGIAVSQASPQGAGEVGAPRRVPENRSFYRPQTPQRAPASAPGTREVRPTPAAEQSGALRVGDSQTGEETPEVRPAMPQTPAAQRPPTERPEELSMPEVPLPGEGGFISAPED</sequence>
<proteinExistence type="predicted"/>
<dbReference type="EMBL" id="AP019791">
    <property type="protein sequence ID" value="BBL81161.1"/>
    <property type="molecule type" value="Genomic_DNA"/>
</dbReference>
<gene>
    <name evidence="3" type="ORF">RxyAA322_30150</name>
</gene>
<evidence type="ECO:0000256" key="2">
    <source>
        <dbReference type="SAM" id="Phobius"/>
    </source>
</evidence>
<keyword evidence="4" id="KW-1185">Reference proteome</keyword>
<feature type="transmembrane region" description="Helical" evidence="2">
    <location>
        <begin position="85"/>
        <end position="106"/>
    </location>
</feature>
<organism evidence="3 4">
    <name type="scientific">Rubrobacter xylanophilus</name>
    <dbReference type="NCBI Taxonomy" id="49319"/>
    <lineage>
        <taxon>Bacteria</taxon>
        <taxon>Bacillati</taxon>
        <taxon>Actinomycetota</taxon>
        <taxon>Rubrobacteria</taxon>
        <taxon>Rubrobacterales</taxon>
        <taxon>Rubrobacteraceae</taxon>
        <taxon>Rubrobacter</taxon>
    </lineage>
</organism>
<protein>
    <submittedName>
        <fullName evidence="3">Uncharacterized protein</fullName>
    </submittedName>
</protein>
<reference evidence="3" key="1">
    <citation type="journal article" date="2019" name="Microbiol. Resour. Announc.">
        <title>Complete Genome Sequence of Rubrobacter xylanophilus Strain AA3-22, Isolated from Arima Onsen in Japan.</title>
        <authorList>
            <person name="Tomariguchi N."/>
            <person name="Miyazaki K."/>
        </authorList>
    </citation>
    <scope>NUCLEOTIDE SEQUENCE [LARGE SCALE GENOMIC DNA]</scope>
    <source>
        <strain evidence="3">AA3-22</strain>
    </source>
</reference>
<keyword evidence="2" id="KW-0472">Membrane</keyword>
<feature type="transmembrane region" description="Helical" evidence="2">
    <location>
        <begin position="20"/>
        <end position="38"/>
    </location>
</feature>
<dbReference type="Proteomes" id="UP000318065">
    <property type="component" value="Chromosome"/>
</dbReference>
<evidence type="ECO:0000256" key="1">
    <source>
        <dbReference type="SAM" id="MobiDB-lite"/>
    </source>
</evidence>
<feature type="transmembrane region" description="Helical" evidence="2">
    <location>
        <begin position="44"/>
        <end position="65"/>
    </location>
</feature>
<name>A0A510HMD9_9ACTN</name>
<dbReference type="AlphaFoldDB" id="A0A510HMD9"/>